<evidence type="ECO:0000313" key="3">
    <source>
        <dbReference type="EMBL" id="KAK9959273.1"/>
    </source>
</evidence>
<dbReference type="InterPro" id="IPR048367">
    <property type="entry name" value="TNP-like_RNaseH_C"/>
</dbReference>
<sequence length="248" mass="28228">MVEQEQRQRPPSYQTTAWCLEQVDHWFDIMSSRQPVMALSTHKIEEYQKPIKFLQDTIQLFRGLKIGRTGSWKPVQTGIVMATSSILSIQQDMLAQGHMFVLTSRFTQDCLENQFSCIRQRNPVPTPVEFQQALKSVSVGQFLVTVKTGSYQEDDNSLLADFLDTKQSLPSPGLREEELMVRRAAPDLTNTEISALYHLTGYIVHKVIKYSKICEGCQSAIKHNDDSPEGTKSSSQVYFVGRHKRPSI</sequence>
<gene>
    <name evidence="3" type="ORF">ABG768_009407</name>
</gene>
<feature type="domain" description="Transposable element P transposase-like RNase H C-terminal" evidence="2">
    <location>
        <begin position="105"/>
        <end position="133"/>
    </location>
</feature>
<evidence type="ECO:0000313" key="4">
    <source>
        <dbReference type="Proteomes" id="UP001479290"/>
    </source>
</evidence>
<evidence type="ECO:0000256" key="1">
    <source>
        <dbReference type="SAM" id="MobiDB-lite"/>
    </source>
</evidence>
<accession>A0AAW1ZEU9</accession>
<dbReference type="Pfam" id="PF21789">
    <property type="entry name" value="TNP-like_RNaseH_C"/>
    <property type="match status" value="1"/>
</dbReference>
<dbReference type="EMBL" id="JAWDJR010000017">
    <property type="protein sequence ID" value="KAK9959273.1"/>
    <property type="molecule type" value="Genomic_DNA"/>
</dbReference>
<name>A0AAW1ZEU9_CULAL</name>
<comment type="caution">
    <text evidence="3">The sequence shown here is derived from an EMBL/GenBank/DDBJ whole genome shotgun (WGS) entry which is preliminary data.</text>
</comment>
<organism evidence="3 4">
    <name type="scientific">Culter alburnus</name>
    <name type="common">Topmouth culter</name>
    <dbReference type="NCBI Taxonomy" id="194366"/>
    <lineage>
        <taxon>Eukaryota</taxon>
        <taxon>Metazoa</taxon>
        <taxon>Chordata</taxon>
        <taxon>Craniata</taxon>
        <taxon>Vertebrata</taxon>
        <taxon>Euteleostomi</taxon>
        <taxon>Actinopterygii</taxon>
        <taxon>Neopterygii</taxon>
        <taxon>Teleostei</taxon>
        <taxon>Ostariophysi</taxon>
        <taxon>Cypriniformes</taxon>
        <taxon>Xenocyprididae</taxon>
        <taxon>Xenocypridinae</taxon>
        <taxon>Culter</taxon>
    </lineage>
</organism>
<feature type="region of interest" description="Disordered" evidence="1">
    <location>
        <begin position="222"/>
        <end position="248"/>
    </location>
</feature>
<protein>
    <recommendedName>
        <fullName evidence="2">Transposable element P transposase-like RNase H C-terminal domain-containing protein</fullName>
    </recommendedName>
</protein>
<proteinExistence type="predicted"/>
<dbReference type="Proteomes" id="UP001479290">
    <property type="component" value="Unassembled WGS sequence"/>
</dbReference>
<evidence type="ECO:0000259" key="2">
    <source>
        <dbReference type="Pfam" id="PF21789"/>
    </source>
</evidence>
<reference evidence="3 4" key="1">
    <citation type="submission" date="2024-05" db="EMBL/GenBank/DDBJ databases">
        <title>A high-quality chromosomal-level genome assembly of Topmouth culter (Culter alburnus).</title>
        <authorList>
            <person name="Zhao H."/>
        </authorList>
    </citation>
    <scope>NUCLEOTIDE SEQUENCE [LARGE SCALE GENOMIC DNA]</scope>
    <source>
        <strain evidence="3">CATC2023</strain>
        <tissue evidence="3">Muscle</tissue>
    </source>
</reference>
<keyword evidence="4" id="KW-1185">Reference proteome</keyword>
<dbReference type="AlphaFoldDB" id="A0AAW1ZEU9"/>